<reference evidence="2" key="2">
    <citation type="submission" date="2018-05" db="EMBL/GenBank/DDBJ databases">
        <title>OgluRS3 (Oryza glumaepatula Reference Sequence Version 3).</title>
        <authorList>
            <person name="Zhang J."/>
            <person name="Kudrna D."/>
            <person name="Lee S."/>
            <person name="Talag J."/>
            <person name="Welchert J."/>
            <person name="Wing R.A."/>
        </authorList>
    </citation>
    <scope>NUCLEOTIDE SEQUENCE [LARGE SCALE GENOMIC DNA]</scope>
</reference>
<dbReference type="HOGENOM" id="CLU_617340_0_0_1"/>
<evidence type="ECO:0000256" key="1">
    <source>
        <dbReference type="SAM" id="MobiDB-lite"/>
    </source>
</evidence>
<name>A0A0D9ZA87_9ORYZ</name>
<dbReference type="Gramene" id="OGLUM03G26000.1">
    <property type="protein sequence ID" value="OGLUM03G26000.1"/>
    <property type="gene ID" value="OGLUM03G26000"/>
</dbReference>
<feature type="region of interest" description="Disordered" evidence="1">
    <location>
        <begin position="10"/>
        <end position="30"/>
    </location>
</feature>
<dbReference type="EnsemblPlants" id="OGLUM03G26000.1">
    <property type="protein sequence ID" value="OGLUM03G26000.1"/>
    <property type="gene ID" value="OGLUM03G26000"/>
</dbReference>
<dbReference type="Proteomes" id="UP000026961">
    <property type="component" value="Chromosome 3"/>
</dbReference>
<organism evidence="2">
    <name type="scientific">Oryza glumipatula</name>
    <dbReference type="NCBI Taxonomy" id="40148"/>
    <lineage>
        <taxon>Eukaryota</taxon>
        <taxon>Viridiplantae</taxon>
        <taxon>Streptophyta</taxon>
        <taxon>Embryophyta</taxon>
        <taxon>Tracheophyta</taxon>
        <taxon>Spermatophyta</taxon>
        <taxon>Magnoliopsida</taxon>
        <taxon>Liliopsida</taxon>
        <taxon>Poales</taxon>
        <taxon>Poaceae</taxon>
        <taxon>BOP clade</taxon>
        <taxon>Oryzoideae</taxon>
        <taxon>Oryzeae</taxon>
        <taxon>Oryzinae</taxon>
        <taxon>Oryza</taxon>
    </lineage>
</organism>
<sequence length="444" mass="49437">MCRHHADFLHATLRRRPGPPPSSSSNTTTPGDESVIFSCALNCISSHGDIGFPHLKWNQLFVGDDSTGVAIVPCSATNSVPISLEVSQEIDADESDGDDLAREEDFVEKTAVGPSFEEQLTFCMSPKVFMAFNSIEGLLQNLVLRLCICCKLHLSSTFWNSHQHKQLELWPPFLCNQGRVYCVQALPWSSLCLSFGDSCMPTLHLSTLWPILDMWFCEGLLICGNTAVLVQNYCKFFVKEHMVLCSGENLHEVQTCRELKISGPPLHFAVNIWGMTNNPFGGEDYGANSPYGCYGINLSHRLRDKSNFMEGGMSRIWWGCMGCRRNGLGPAHMPKEQATKQLMWDRDRITAVLIVQHHDSALRPPRPPRPSRDSQSSWKNAVAVCEKDSKVKNKEAFNTVVVLIACVIQKEQNNESLTGKTRTAGRTIAVGTCWGLARKGVLVF</sequence>
<accession>A0A0D9ZA87</accession>
<evidence type="ECO:0000313" key="2">
    <source>
        <dbReference type="EnsemblPlants" id="OGLUM03G26000.1"/>
    </source>
</evidence>
<dbReference type="AlphaFoldDB" id="A0A0D9ZA87"/>
<reference evidence="2" key="1">
    <citation type="submission" date="2015-04" db="UniProtKB">
        <authorList>
            <consortium name="EnsemblPlants"/>
        </authorList>
    </citation>
    <scope>IDENTIFICATION</scope>
</reference>
<evidence type="ECO:0000313" key="3">
    <source>
        <dbReference type="Proteomes" id="UP000026961"/>
    </source>
</evidence>
<keyword evidence="3" id="KW-1185">Reference proteome</keyword>
<protein>
    <submittedName>
        <fullName evidence="2">Uncharacterized protein</fullName>
    </submittedName>
</protein>
<proteinExistence type="predicted"/>